<name>A0A5N6KZ17_9ROSI</name>
<protein>
    <recommendedName>
        <fullName evidence="2">Survival protein SurE-like phosphatase/nucleotidase domain-containing protein</fullName>
    </recommendedName>
</protein>
<feature type="region of interest" description="Disordered" evidence="1">
    <location>
        <begin position="61"/>
        <end position="102"/>
    </location>
</feature>
<feature type="region of interest" description="Disordered" evidence="1">
    <location>
        <begin position="281"/>
        <end position="321"/>
    </location>
</feature>
<dbReference type="EMBL" id="VIBQ01000017">
    <property type="protein sequence ID" value="KAB8360803.1"/>
    <property type="molecule type" value="Genomic_DNA"/>
</dbReference>
<dbReference type="Pfam" id="PF01975">
    <property type="entry name" value="SurE"/>
    <property type="match status" value="1"/>
</dbReference>
<evidence type="ECO:0000313" key="3">
    <source>
        <dbReference type="EMBL" id="KAB8360803.1"/>
    </source>
</evidence>
<sequence length="321" mass="34685">MHILLTNDDGPPNAESSPNVLSFARALRAPPFNHTVSVVLPSTQRSWIGKAHLLPASKLPLAHQQQPSTRPANENVTDHVTPTYYDPETGTAHPSPPEDPNKDYWVLVPGTPATCVQLGLFHHSLLFPITSTAPGSLEHTKDTPIDFVVSGPNHGRNTTAAFALSSGTLGGALEAAVVGVRSIAVSFAFFNRDEIPLLVDEACDHSARIVTKLMTDWDANQQRAKKEGIALPDVYSVNVPLTAGLTEKPIRWTWMLDNKWQGGSLYKILPHEPTALEEAIKNDAEDAGSKAEKSSQSAGESGKLPPTAELRDEYHTTAGQF</sequence>
<dbReference type="AlphaFoldDB" id="A0A5N6KZ17"/>
<evidence type="ECO:0000256" key="1">
    <source>
        <dbReference type="SAM" id="MobiDB-lite"/>
    </source>
</evidence>
<evidence type="ECO:0000313" key="4">
    <source>
        <dbReference type="Proteomes" id="UP000327013"/>
    </source>
</evidence>
<dbReference type="InterPro" id="IPR002828">
    <property type="entry name" value="SurE-like_Pase/nucleotidase"/>
</dbReference>
<dbReference type="Proteomes" id="UP000327013">
    <property type="component" value="Unassembled WGS sequence"/>
</dbReference>
<dbReference type="GO" id="GO:0000932">
    <property type="term" value="C:P-body"/>
    <property type="evidence" value="ECO:0007669"/>
    <property type="project" value="TreeGrafter"/>
</dbReference>
<dbReference type="InterPro" id="IPR027746">
    <property type="entry name" value="TTL"/>
</dbReference>
<gene>
    <name evidence="3" type="ORF">FH972_024537</name>
</gene>
<organism evidence="3 4">
    <name type="scientific">Carpinus fangiana</name>
    <dbReference type="NCBI Taxonomy" id="176857"/>
    <lineage>
        <taxon>Eukaryota</taxon>
        <taxon>Viridiplantae</taxon>
        <taxon>Streptophyta</taxon>
        <taxon>Embryophyta</taxon>
        <taxon>Tracheophyta</taxon>
        <taxon>Spermatophyta</taxon>
        <taxon>Magnoliopsida</taxon>
        <taxon>eudicotyledons</taxon>
        <taxon>Gunneridae</taxon>
        <taxon>Pentapetalae</taxon>
        <taxon>rosids</taxon>
        <taxon>fabids</taxon>
        <taxon>Fagales</taxon>
        <taxon>Betulaceae</taxon>
        <taxon>Carpinus</taxon>
    </lineage>
</organism>
<dbReference type="InterPro" id="IPR036523">
    <property type="entry name" value="SurE-like_sf"/>
</dbReference>
<evidence type="ECO:0000259" key="2">
    <source>
        <dbReference type="Pfam" id="PF01975"/>
    </source>
</evidence>
<dbReference type="PANTHER" id="PTHR47551">
    <property type="entry name" value="TUBULIN--TYROSINE LIGASE PBY1-RELATED"/>
    <property type="match status" value="1"/>
</dbReference>
<feature type="compositionally biased region" description="Polar residues" evidence="1">
    <location>
        <begin position="63"/>
        <end position="80"/>
    </location>
</feature>
<dbReference type="OrthoDB" id="506731at2759"/>
<dbReference type="SUPFAM" id="SSF64167">
    <property type="entry name" value="SurE-like"/>
    <property type="match status" value="1"/>
</dbReference>
<dbReference type="PANTHER" id="PTHR47551:SF1">
    <property type="entry name" value="TUBULIN--TYROSINE LIGASE PBY1-RELATED"/>
    <property type="match status" value="1"/>
</dbReference>
<comment type="caution">
    <text evidence="3">The sequence shown here is derived from an EMBL/GenBank/DDBJ whole genome shotgun (WGS) entry which is preliminary data.</text>
</comment>
<keyword evidence="4" id="KW-1185">Reference proteome</keyword>
<feature type="domain" description="Survival protein SurE-like phosphatase/nucleotidase" evidence="2">
    <location>
        <begin position="3"/>
        <end position="261"/>
    </location>
</feature>
<proteinExistence type="predicted"/>
<dbReference type="GO" id="GO:0016787">
    <property type="term" value="F:hydrolase activity"/>
    <property type="evidence" value="ECO:0007669"/>
    <property type="project" value="InterPro"/>
</dbReference>
<feature type="compositionally biased region" description="Basic and acidic residues" evidence="1">
    <location>
        <begin position="281"/>
        <end position="293"/>
    </location>
</feature>
<accession>A0A5N6KZ17</accession>
<reference evidence="3 4" key="1">
    <citation type="submission" date="2019-06" db="EMBL/GenBank/DDBJ databases">
        <title>A chromosomal-level reference genome of Carpinus fangiana (Coryloideae, Betulaceae).</title>
        <authorList>
            <person name="Yang X."/>
            <person name="Wang Z."/>
            <person name="Zhang L."/>
            <person name="Hao G."/>
            <person name="Liu J."/>
            <person name="Yang Y."/>
        </authorList>
    </citation>
    <scope>NUCLEOTIDE SEQUENCE [LARGE SCALE GENOMIC DNA]</scope>
    <source>
        <strain evidence="3">Cfa_2016G</strain>
        <tissue evidence="3">Leaf</tissue>
    </source>
</reference>
<dbReference type="Gene3D" id="3.40.1210.10">
    <property type="entry name" value="Survival protein SurE-like phosphatase/nucleotidase"/>
    <property type="match status" value="1"/>
</dbReference>